<protein>
    <submittedName>
        <fullName evidence="1">DUF3000 domain-containing protein</fullName>
    </submittedName>
</protein>
<name>A0A328HK99_ARTGO</name>
<evidence type="ECO:0000313" key="2">
    <source>
        <dbReference type="Proteomes" id="UP000249166"/>
    </source>
</evidence>
<reference evidence="1 2" key="1">
    <citation type="submission" date="2018-04" db="EMBL/GenBank/DDBJ databases">
        <title>Bacteria isolated from cave deposits of Manipur.</title>
        <authorList>
            <person name="Sahoo D."/>
            <person name="Sarangthem I."/>
            <person name="Nandeibam J."/>
        </authorList>
    </citation>
    <scope>NUCLEOTIDE SEQUENCE [LARGE SCALE GENOMIC DNA]</scope>
    <source>
        <strain evidence="2">mrc11</strain>
    </source>
</reference>
<sequence length="234" mass="24667">MVNALAQVPANFLYALGTLRKARCRSELRLDEIPAPARLAPFAVALGAEVIVPSGGRAGGDMAGGERDRSPVHGPAAMALARSAAAGASAADDADDDGDELATGRFILLHDPDGSAVWDGEFRIVTYIRAQLDAEMGNDEMLGSVAWTWLVEALETHHAPYRAAGGTATRVLSESFGTLADRPASIDIELRASWTPAGADVQAHLEAWSDMVCTFAGLPPLPEGVSALPRRRRN</sequence>
<dbReference type="InterPro" id="IPR021555">
    <property type="entry name" value="DUF3000"/>
</dbReference>
<accession>A0A328HK99</accession>
<organism evidence="1 2">
    <name type="scientific">Arthrobacter globiformis</name>
    <dbReference type="NCBI Taxonomy" id="1665"/>
    <lineage>
        <taxon>Bacteria</taxon>
        <taxon>Bacillati</taxon>
        <taxon>Actinomycetota</taxon>
        <taxon>Actinomycetes</taxon>
        <taxon>Micrococcales</taxon>
        <taxon>Micrococcaceae</taxon>
        <taxon>Arthrobacter</taxon>
    </lineage>
</organism>
<dbReference type="OrthoDB" id="3210980at2"/>
<proteinExistence type="predicted"/>
<dbReference type="RefSeq" id="WP_111903504.1">
    <property type="nucleotide sequence ID" value="NZ_QLNP01000067.1"/>
</dbReference>
<dbReference type="AlphaFoldDB" id="A0A328HK99"/>
<dbReference type="EMBL" id="QLNP01000067">
    <property type="protein sequence ID" value="RAM37650.1"/>
    <property type="molecule type" value="Genomic_DNA"/>
</dbReference>
<gene>
    <name evidence="1" type="ORF">DBZ45_08550</name>
</gene>
<dbReference type="Pfam" id="PF11452">
    <property type="entry name" value="DUF3000"/>
    <property type="match status" value="1"/>
</dbReference>
<dbReference type="Proteomes" id="UP000249166">
    <property type="component" value="Unassembled WGS sequence"/>
</dbReference>
<comment type="caution">
    <text evidence="1">The sequence shown here is derived from an EMBL/GenBank/DDBJ whole genome shotgun (WGS) entry which is preliminary data.</text>
</comment>
<evidence type="ECO:0000313" key="1">
    <source>
        <dbReference type="EMBL" id="RAM37650.1"/>
    </source>
</evidence>